<accession>A0AAW1PHW5</accession>
<evidence type="ECO:0000256" key="5">
    <source>
        <dbReference type="ARBA" id="ARBA00022989"/>
    </source>
</evidence>
<evidence type="ECO:0000259" key="10">
    <source>
        <dbReference type="Pfam" id="PF00909"/>
    </source>
</evidence>
<feature type="domain" description="Ammonium transporter AmtB-like" evidence="10">
    <location>
        <begin position="48"/>
        <end position="499"/>
    </location>
</feature>
<dbReference type="InterPro" id="IPR001905">
    <property type="entry name" value="Ammonium_transpt"/>
</dbReference>
<dbReference type="Gene3D" id="1.10.3430.10">
    <property type="entry name" value="Ammonium transporter AmtB like domains"/>
    <property type="match status" value="1"/>
</dbReference>
<name>A0AAW1PHW5_9CHLO</name>
<dbReference type="Proteomes" id="UP001465755">
    <property type="component" value="Unassembled WGS sequence"/>
</dbReference>
<comment type="similarity">
    <text evidence="2 8">Belongs to the ammonia transporter channel (TC 1.A.11.2) family.</text>
</comment>
<evidence type="ECO:0000256" key="1">
    <source>
        <dbReference type="ARBA" id="ARBA00004141"/>
    </source>
</evidence>
<dbReference type="InterPro" id="IPR024041">
    <property type="entry name" value="NH4_transpt_AmtB-like_dom"/>
</dbReference>
<dbReference type="SUPFAM" id="SSF111352">
    <property type="entry name" value="Ammonium transporter"/>
    <property type="match status" value="1"/>
</dbReference>
<dbReference type="InterPro" id="IPR029020">
    <property type="entry name" value="Ammonium/urea_transptr"/>
</dbReference>
<feature type="transmembrane region" description="Helical" evidence="8">
    <location>
        <begin position="382"/>
        <end position="406"/>
    </location>
</feature>
<keyword evidence="3 8" id="KW-0813">Transport</keyword>
<evidence type="ECO:0000256" key="9">
    <source>
        <dbReference type="SAM" id="MobiDB-lite"/>
    </source>
</evidence>
<feature type="transmembrane region" description="Helical" evidence="8">
    <location>
        <begin position="140"/>
        <end position="160"/>
    </location>
</feature>
<organism evidence="11 12">
    <name type="scientific">Symbiochloris irregularis</name>
    <dbReference type="NCBI Taxonomy" id="706552"/>
    <lineage>
        <taxon>Eukaryota</taxon>
        <taxon>Viridiplantae</taxon>
        <taxon>Chlorophyta</taxon>
        <taxon>core chlorophytes</taxon>
        <taxon>Trebouxiophyceae</taxon>
        <taxon>Trebouxiales</taxon>
        <taxon>Trebouxiaceae</taxon>
        <taxon>Symbiochloris</taxon>
    </lineage>
</organism>
<keyword evidence="6 8" id="KW-0472">Membrane</keyword>
<feature type="transmembrane region" description="Helical" evidence="8">
    <location>
        <begin position="258"/>
        <end position="275"/>
    </location>
</feature>
<evidence type="ECO:0000256" key="6">
    <source>
        <dbReference type="ARBA" id="ARBA00023136"/>
    </source>
</evidence>
<dbReference type="GO" id="GO:0097272">
    <property type="term" value="P:ammonium homeostasis"/>
    <property type="evidence" value="ECO:0007669"/>
    <property type="project" value="TreeGrafter"/>
</dbReference>
<feature type="region of interest" description="Disordered" evidence="9">
    <location>
        <begin position="504"/>
        <end position="533"/>
    </location>
</feature>
<feature type="transmembrane region" description="Helical" evidence="8">
    <location>
        <begin position="209"/>
        <end position="237"/>
    </location>
</feature>
<gene>
    <name evidence="11" type="ORF">WJX73_010467</name>
</gene>
<evidence type="ECO:0000313" key="12">
    <source>
        <dbReference type="Proteomes" id="UP001465755"/>
    </source>
</evidence>
<keyword evidence="7 8" id="KW-0924">Ammonia transport</keyword>
<protein>
    <recommendedName>
        <fullName evidence="8">Ammonium transporter</fullName>
    </recommendedName>
</protein>
<comment type="subcellular location">
    <subcellularLocation>
        <location evidence="8">Cell membrane</location>
        <topology evidence="8">Multi-pass membrane protein</topology>
    </subcellularLocation>
    <subcellularLocation>
        <location evidence="1">Membrane</location>
        <topology evidence="1">Multi-pass membrane protein</topology>
    </subcellularLocation>
</comment>
<keyword evidence="4 8" id="KW-0812">Transmembrane</keyword>
<dbReference type="Pfam" id="PF00909">
    <property type="entry name" value="Ammonium_transp"/>
    <property type="match status" value="1"/>
</dbReference>
<feature type="compositionally biased region" description="Low complexity" evidence="9">
    <location>
        <begin position="504"/>
        <end position="531"/>
    </location>
</feature>
<proteinExistence type="inferred from homology"/>
<dbReference type="PANTHER" id="PTHR11730">
    <property type="entry name" value="AMMONIUM TRANSPORTER"/>
    <property type="match status" value="1"/>
</dbReference>
<evidence type="ECO:0000256" key="8">
    <source>
        <dbReference type="RuleBase" id="RU362002"/>
    </source>
</evidence>
<keyword evidence="12" id="KW-1185">Reference proteome</keyword>
<evidence type="ECO:0000313" key="11">
    <source>
        <dbReference type="EMBL" id="KAK9809380.1"/>
    </source>
</evidence>
<feature type="transmembrane region" description="Helical" evidence="8">
    <location>
        <begin position="349"/>
        <end position="370"/>
    </location>
</feature>
<dbReference type="PANTHER" id="PTHR11730:SF6">
    <property type="entry name" value="AMMONIUM TRANSPORTER"/>
    <property type="match status" value="1"/>
</dbReference>
<keyword evidence="5 8" id="KW-1133">Transmembrane helix</keyword>
<dbReference type="GO" id="GO:0005886">
    <property type="term" value="C:plasma membrane"/>
    <property type="evidence" value="ECO:0007669"/>
    <property type="project" value="UniProtKB-SubCell"/>
</dbReference>
<feature type="transmembrane region" description="Helical" evidence="8">
    <location>
        <begin position="281"/>
        <end position="311"/>
    </location>
</feature>
<dbReference type="NCBIfam" id="TIGR00836">
    <property type="entry name" value="amt"/>
    <property type="match status" value="1"/>
</dbReference>
<dbReference type="AlphaFoldDB" id="A0AAW1PHW5"/>
<dbReference type="EMBL" id="JALJOQ010000021">
    <property type="protein sequence ID" value="KAK9809380.1"/>
    <property type="molecule type" value="Genomic_DNA"/>
</dbReference>
<evidence type="ECO:0000256" key="3">
    <source>
        <dbReference type="ARBA" id="ARBA00022448"/>
    </source>
</evidence>
<feature type="transmembrane region" description="Helical" evidence="8">
    <location>
        <begin position="169"/>
        <end position="189"/>
    </location>
</feature>
<reference evidence="11 12" key="1">
    <citation type="journal article" date="2024" name="Nat. Commun.">
        <title>Phylogenomics reveals the evolutionary origins of lichenization in chlorophyte algae.</title>
        <authorList>
            <person name="Puginier C."/>
            <person name="Libourel C."/>
            <person name="Otte J."/>
            <person name="Skaloud P."/>
            <person name="Haon M."/>
            <person name="Grisel S."/>
            <person name="Petersen M."/>
            <person name="Berrin J.G."/>
            <person name="Delaux P.M."/>
            <person name="Dal Grande F."/>
            <person name="Keller J."/>
        </authorList>
    </citation>
    <scope>NUCLEOTIDE SEQUENCE [LARGE SCALE GENOMIC DNA]</scope>
    <source>
        <strain evidence="11 12">SAG 2036</strain>
    </source>
</reference>
<dbReference type="GO" id="GO:0008519">
    <property type="term" value="F:ammonium channel activity"/>
    <property type="evidence" value="ECO:0007669"/>
    <property type="project" value="InterPro"/>
</dbReference>
<evidence type="ECO:0000256" key="4">
    <source>
        <dbReference type="ARBA" id="ARBA00022692"/>
    </source>
</evidence>
<feature type="transmembrane region" description="Helical" evidence="8">
    <location>
        <begin position="79"/>
        <end position="98"/>
    </location>
</feature>
<feature type="transmembrane region" description="Helical" evidence="8">
    <location>
        <begin position="45"/>
        <end position="67"/>
    </location>
</feature>
<evidence type="ECO:0000256" key="7">
    <source>
        <dbReference type="ARBA" id="ARBA00023177"/>
    </source>
</evidence>
<feature type="transmembrane region" description="Helical" evidence="8">
    <location>
        <begin position="323"/>
        <end position="343"/>
    </location>
</feature>
<feature type="transmembrane region" description="Helical" evidence="8">
    <location>
        <begin position="451"/>
        <end position="472"/>
    </location>
</feature>
<comment type="caution">
    <text evidence="11">The sequence shown here is derived from an EMBL/GenBank/DDBJ whole genome shotgun (WGS) entry which is preliminary data.</text>
</comment>
<sequence>MSSAVPPAPGAVYTPGNDLSNADLYTIADSVTAATGFQSTQYADLTAAFVLNSAYLVFFMHCGFAMISVGCVRTRFAKHIAILILADAAASAFGYYFTGYAFAFGDNLDASGAPNGNYFIGTNYFALHALPHTGTSNSDYLWVFQWSFAATACTIVSGAIAERARFESYLLYSVFMAGWVYPIVTHSVWSPMGWAGMLRNTTYAPHRLLGVGAIDFAGSGAVHMVGGCAAAAGCFMIGPRIGRYLPDGTVVDMPGHNSSLFVLGVMILWFGWYGFNPGSQLALVGYSGAIANAAITTTLAPAFASLSALAVKSTINRVSTGRWSYDIMTMGNGALAGLVAITASCSTVYPWGAIVIGIVAGMVYNFGSWVSVKLHLDDPLDAIAVHAWNGGVGVIAPGFIASQGLIQQSYGFANTDNDCTQDPTNSSTNNCPFRQYGCFLGGNGDLLGAQIIYFCWIVGWVLGNMLPFFFILKILGILRVPAEEETLGIDESYHGGHAYPGHGAEYDSSMSKSNGNANGKSNGNFGNNDNSDLTSIKSELAELRATLKSFEHEHPRPQK</sequence>
<evidence type="ECO:0000256" key="2">
    <source>
        <dbReference type="ARBA" id="ARBA00005887"/>
    </source>
</evidence>